<evidence type="ECO:0000256" key="1">
    <source>
        <dbReference type="ARBA" id="ARBA00004123"/>
    </source>
</evidence>
<dbReference type="eggNOG" id="KOG1106">
    <property type="taxonomic scope" value="Eukaryota"/>
</dbReference>
<dbReference type="GO" id="GO:1902975">
    <property type="term" value="P:mitotic DNA replication initiation"/>
    <property type="evidence" value="ECO:0007669"/>
    <property type="project" value="TreeGrafter"/>
</dbReference>
<protein>
    <submittedName>
        <fullName evidence="7">Uncharacterized protein</fullName>
    </submittedName>
</protein>
<dbReference type="InterPro" id="IPR021151">
    <property type="entry name" value="GINS_A"/>
</dbReference>
<dbReference type="InParanoid" id="K3W7Q5"/>
<dbReference type="VEuPathDB" id="FungiDB:PYU1_G000996"/>
<keyword evidence="4" id="KW-0539">Nucleus</keyword>
<feature type="domain" description="GINS subunit" evidence="5">
    <location>
        <begin position="73"/>
        <end position="172"/>
    </location>
</feature>
<dbReference type="GO" id="GO:0000811">
    <property type="term" value="C:GINS complex"/>
    <property type="evidence" value="ECO:0007669"/>
    <property type="project" value="TreeGrafter"/>
</dbReference>
<comment type="similarity">
    <text evidence="2">Belongs to the GINS3/PSF3 family.</text>
</comment>
<dbReference type="CDD" id="cd21693">
    <property type="entry name" value="GINS_B_Psf3"/>
    <property type="match status" value="1"/>
</dbReference>
<evidence type="ECO:0000259" key="5">
    <source>
        <dbReference type="Pfam" id="PF05916"/>
    </source>
</evidence>
<dbReference type="HOGENOM" id="CLU_081646_2_0_1"/>
<evidence type="ECO:0000256" key="3">
    <source>
        <dbReference type="ARBA" id="ARBA00022705"/>
    </source>
</evidence>
<dbReference type="CDD" id="cd11713">
    <property type="entry name" value="GINS_A_psf3"/>
    <property type="match status" value="1"/>
</dbReference>
<reference evidence="7" key="3">
    <citation type="submission" date="2015-02" db="UniProtKB">
        <authorList>
            <consortium name="EnsemblProtists"/>
        </authorList>
    </citation>
    <scope>IDENTIFICATION</scope>
    <source>
        <strain evidence="7">DAOM BR144</strain>
    </source>
</reference>
<accession>K3W7Q5</accession>
<comment type="subcellular location">
    <subcellularLocation>
        <location evidence="1">Nucleus</location>
    </subcellularLocation>
</comment>
<evidence type="ECO:0000256" key="2">
    <source>
        <dbReference type="ARBA" id="ARBA00006343"/>
    </source>
</evidence>
<evidence type="ECO:0000313" key="7">
    <source>
        <dbReference type="EnsemblProtists" id="PYU1_T000996"/>
    </source>
</evidence>
<dbReference type="STRING" id="431595.K3W7Q5"/>
<name>K3W7Q5_GLOUD</name>
<evidence type="ECO:0000313" key="8">
    <source>
        <dbReference type="Proteomes" id="UP000019132"/>
    </source>
</evidence>
<dbReference type="InterPro" id="IPR038437">
    <property type="entry name" value="GINS_Psf3_sf"/>
</dbReference>
<dbReference type="Proteomes" id="UP000019132">
    <property type="component" value="Unassembled WGS sequence"/>
</dbReference>
<dbReference type="EMBL" id="GL376620">
    <property type="status" value="NOT_ANNOTATED_CDS"/>
    <property type="molecule type" value="Genomic_DNA"/>
</dbReference>
<sequence>MASGGGYFDINDILAGDERLKCTFATDAIDCAYLDPSCVGEDLKQGTAVELPMWLAEPLAGRGDVALEVPHYLTKRFRRMIKAGPSSVNLRDFTAYFYEVGQHLLPLVDEESGKEIEEILRLSFGGERYRDILNNSMNSLDEDTTEFTRKLTEEEKKLFQAGVRDSNDFIQWKGRKAEVITTAAVVERSTKRRKY</sequence>
<feature type="domain" description="DNA replication complex GINS protein PSF3 N-terminal" evidence="6">
    <location>
        <begin position="8"/>
        <end position="60"/>
    </location>
</feature>
<dbReference type="InterPro" id="IPR010492">
    <property type="entry name" value="GINS_Psf3"/>
</dbReference>
<organism evidence="7 8">
    <name type="scientific">Globisporangium ultimum (strain ATCC 200006 / CBS 805.95 / DAOM BR144)</name>
    <name type="common">Pythium ultimum</name>
    <dbReference type="NCBI Taxonomy" id="431595"/>
    <lineage>
        <taxon>Eukaryota</taxon>
        <taxon>Sar</taxon>
        <taxon>Stramenopiles</taxon>
        <taxon>Oomycota</taxon>
        <taxon>Peronosporomycetes</taxon>
        <taxon>Pythiales</taxon>
        <taxon>Pythiaceae</taxon>
        <taxon>Globisporangium</taxon>
    </lineage>
</organism>
<evidence type="ECO:0000256" key="4">
    <source>
        <dbReference type="ARBA" id="ARBA00023242"/>
    </source>
</evidence>
<dbReference type="SUPFAM" id="SSF160059">
    <property type="entry name" value="PriA/YqbF domain"/>
    <property type="match status" value="1"/>
</dbReference>
<dbReference type="OMA" id="IYKEGWR"/>
<dbReference type="PANTHER" id="PTHR22768">
    <property type="entry name" value="DNA REPLICATION COMPLEX GINS PROTEIN PSF3"/>
    <property type="match status" value="1"/>
</dbReference>
<dbReference type="InterPro" id="IPR055221">
    <property type="entry name" value="PSF3_N"/>
</dbReference>
<dbReference type="SUPFAM" id="SSF158573">
    <property type="entry name" value="GINS helical bundle-like"/>
    <property type="match status" value="1"/>
</dbReference>
<dbReference type="PANTHER" id="PTHR22768:SF0">
    <property type="entry name" value="DNA REPLICATION COMPLEX GINS PROTEIN PSF3"/>
    <property type="match status" value="1"/>
</dbReference>
<dbReference type="InterPro" id="IPR036224">
    <property type="entry name" value="GINS_bundle-like_dom_sf"/>
</dbReference>
<keyword evidence="3" id="KW-0235">DNA replication</keyword>
<dbReference type="Gene3D" id="1.20.58.2050">
    <property type="match status" value="1"/>
</dbReference>
<reference evidence="8" key="1">
    <citation type="journal article" date="2010" name="Genome Biol.">
        <title>Genome sequence of the necrotrophic plant pathogen Pythium ultimum reveals original pathogenicity mechanisms and effector repertoire.</title>
        <authorList>
            <person name="Levesque C.A."/>
            <person name="Brouwer H."/>
            <person name="Cano L."/>
            <person name="Hamilton J.P."/>
            <person name="Holt C."/>
            <person name="Huitema E."/>
            <person name="Raffaele S."/>
            <person name="Robideau G.P."/>
            <person name="Thines M."/>
            <person name="Win J."/>
            <person name="Zerillo M.M."/>
            <person name="Beakes G.W."/>
            <person name="Boore J.L."/>
            <person name="Busam D."/>
            <person name="Dumas B."/>
            <person name="Ferriera S."/>
            <person name="Fuerstenberg S.I."/>
            <person name="Gachon C.M."/>
            <person name="Gaulin E."/>
            <person name="Govers F."/>
            <person name="Grenville-Briggs L."/>
            <person name="Horner N."/>
            <person name="Hostetler J."/>
            <person name="Jiang R.H."/>
            <person name="Johnson J."/>
            <person name="Krajaejun T."/>
            <person name="Lin H."/>
            <person name="Meijer H.J."/>
            <person name="Moore B."/>
            <person name="Morris P."/>
            <person name="Phuntmart V."/>
            <person name="Puiu D."/>
            <person name="Shetty J."/>
            <person name="Stajich J.E."/>
            <person name="Tripathy S."/>
            <person name="Wawra S."/>
            <person name="van West P."/>
            <person name="Whitty B.R."/>
            <person name="Coutinho P.M."/>
            <person name="Henrissat B."/>
            <person name="Martin F."/>
            <person name="Thomas P.D."/>
            <person name="Tyler B.M."/>
            <person name="De Vries R.P."/>
            <person name="Kamoun S."/>
            <person name="Yandell M."/>
            <person name="Tisserat N."/>
            <person name="Buell C.R."/>
        </authorList>
    </citation>
    <scope>NUCLEOTIDE SEQUENCE</scope>
    <source>
        <strain evidence="8">DAOM:BR144</strain>
    </source>
</reference>
<evidence type="ECO:0000259" key="6">
    <source>
        <dbReference type="Pfam" id="PF22466"/>
    </source>
</evidence>
<dbReference type="AlphaFoldDB" id="K3W7Q5"/>
<dbReference type="Pfam" id="PF22466">
    <property type="entry name" value="PSF3_N"/>
    <property type="match status" value="1"/>
</dbReference>
<keyword evidence="8" id="KW-1185">Reference proteome</keyword>
<proteinExistence type="inferred from homology"/>
<reference evidence="8" key="2">
    <citation type="submission" date="2010-04" db="EMBL/GenBank/DDBJ databases">
        <authorList>
            <person name="Buell R."/>
            <person name="Hamilton J."/>
            <person name="Hostetler J."/>
        </authorList>
    </citation>
    <scope>NUCLEOTIDE SEQUENCE [LARGE SCALE GENOMIC DNA]</scope>
    <source>
        <strain evidence="8">DAOM:BR144</strain>
    </source>
</reference>
<dbReference type="EnsemblProtists" id="PYU1_T000996">
    <property type="protein sequence ID" value="PYU1_T000996"/>
    <property type="gene ID" value="PYU1_G000996"/>
</dbReference>
<dbReference type="Pfam" id="PF05916">
    <property type="entry name" value="Sld5"/>
    <property type="match status" value="1"/>
</dbReference>